<keyword evidence="2" id="KW-1185">Reference proteome</keyword>
<dbReference type="Proteomes" id="UP000007478">
    <property type="component" value="Chromosome"/>
</dbReference>
<name>F0LI92_THEBM</name>
<sequence>MEDFLTGLHVLAPLLGLFVFIAFAGFIVWAGWKLVKMMGR</sequence>
<dbReference type="GeneID" id="74507140"/>
<proteinExistence type="predicted"/>
<protein>
    <submittedName>
        <fullName evidence="1">Uncharacterized protein</fullName>
    </submittedName>
</protein>
<dbReference type="KEGG" id="tba:TERMP_01447"/>
<accession>F0LI92</accession>
<dbReference type="PATRIC" id="fig|391623.17.peg.1447"/>
<evidence type="ECO:0000313" key="1">
    <source>
        <dbReference type="EMBL" id="ADT84422.1"/>
    </source>
</evidence>
<dbReference type="RefSeq" id="WP_013467720.1">
    <property type="nucleotide sequence ID" value="NC_014804.1"/>
</dbReference>
<organism evidence="1 2">
    <name type="scientific">Thermococcus barophilus (strain DSM 11836 / MP)</name>
    <dbReference type="NCBI Taxonomy" id="391623"/>
    <lineage>
        <taxon>Archaea</taxon>
        <taxon>Methanobacteriati</taxon>
        <taxon>Methanobacteriota</taxon>
        <taxon>Thermococci</taxon>
        <taxon>Thermococcales</taxon>
        <taxon>Thermococcaceae</taxon>
        <taxon>Thermococcus</taxon>
    </lineage>
</organism>
<evidence type="ECO:0000313" key="2">
    <source>
        <dbReference type="Proteomes" id="UP000007478"/>
    </source>
</evidence>
<dbReference type="HOGENOM" id="CLU_3283048_0_0_2"/>
<dbReference type="EMBL" id="CP002372">
    <property type="protein sequence ID" value="ADT84422.1"/>
    <property type="molecule type" value="Genomic_DNA"/>
</dbReference>
<dbReference type="AlphaFoldDB" id="F0LI92"/>
<reference evidence="1 2" key="1">
    <citation type="journal article" date="2011" name="J. Bacteriol.">
        <title>Complete genome sequence of the hyperthermophilic, piezophilic, heterotrophic, and carboxydotrophic archaeon Thermococcus barophilus MP.</title>
        <authorList>
            <person name="Vannier P."/>
            <person name="Marteinsson V.T."/>
            <person name="Fridjonsson O.H."/>
            <person name="Oger P."/>
            <person name="Jebbar M."/>
        </authorList>
    </citation>
    <scope>NUCLEOTIDE SEQUENCE [LARGE SCALE GENOMIC DNA]</scope>
    <source>
        <strain evidence="2">DSM 11836 / MP</strain>
    </source>
</reference>
<gene>
    <name evidence="1" type="ordered locus">TERMP_01447</name>
</gene>